<gene>
    <name evidence="3" type="ORF">J0S82_018607</name>
</gene>
<accession>A0A8J6A9W7</accession>
<keyword evidence="3" id="KW-0675">Receptor</keyword>
<sequence>MVCAAALERRPDVAPQRGPAAVGTRPPPEPQSGQPALRPPQARPTFPPEARGGLARRWRGAMPLTHSPARAHEGRPPCAPAGRVLVRIVSLGPLRGGMDAGFRAPSWDVLYGNSSPPLEPVVNATEGAFLPLGLKVTILALYLAVCVGGLLGNCLVMYVILSISGPHGAQARCSWPWHGLSVLQWHLLTAGAALGCGPQGLCGGLRSRGRACRETFGSDLWALDRGTREGPRHLRSQAVAEASASAARAACACNTDAPWLGLFPPHVLSCQAKPSPSPPQDPAGGRAARGLGPGPRDGVPVVQPPAPSEAPLTAAGSPWLQWPRGPHNPP</sequence>
<reference evidence="3" key="1">
    <citation type="journal article" date="2021" name="Evol. Appl.">
        <title>The genome of the Pyrenean desman and the effects of bottlenecks and inbreeding on the genomic landscape of an endangered species.</title>
        <authorList>
            <person name="Escoda L."/>
            <person name="Castresana J."/>
        </authorList>
    </citation>
    <scope>NUCLEOTIDE SEQUENCE</scope>
    <source>
        <strain evidence="3">IBE-C5619</strain>
    </source>
</reference>
<organism evidence="3 4">
    <name type="scientific">Galemys pyrenaicus</name>
    <name type="common">Iberian desman</name>
    <name type="synonym">Pyrenean desman</name>
    <dbReference type="NCBI Taxonomy" id="202257"/>
    <lineage>
        <taxon>Eukaryota</taxon>
        <taxon>Metazoa</taxon>
        <taxon>Chordata</taxon>
        <taxon>Craniata</taxon>
        <taxon>Vertebrata</taxon>
        <taxon>Euteleostomi</taxon>
        <taxon>Mammalia</taxon>
        <taxon>Eutheria</taxon>
        <taxon>Laurasiatheria</taxon>
        <taxon>Eulipotyphla</taxon>
        <taxon>Talpidae</taxon>
        <taxon>Galemys</taxon>
    </lineage>
</organism>
<keyword evidence="2" id="KW-1133">Transmembrane helix</keyword>
<keyword evidence="2" id="KW-0472">Membrane</keyword>
<evidence type="ECO:0000256" key="1">
    <source>
        <dbReference type="SAM" id="MobiDB-lite"/>
    </source>
</evidence>
<name>A0A8J6A9W7_GALPY</name>
<evidence type="ECO:0000313" key="4">
    <source>
        <dbReference type="Proteomes" id="UP000700334"/>
    </source>
</evidence>
<feature type="transmembrane region" description="Helical" evidence="2">
    <location>
        <begin position="139"/>
        <end position="161"/>
    </location>
</feature>
<dbReference type="OrthoDB" id="10646093at2759"/>
<feature type="compositionally biased region" description="Pro residues" evidence="1">
    <location>
        <begin position="37"/>
        <end position="47"/>
    </location>
</feature>
<dbReference type="AlphaFoldDB" id="A0A8J6A9W7"/>
<dbReference type="Proteomes" id="UP000700334">
    <property type="component" value="Unassembled WGS sequence"/>
</dbReference>
<proteinExistence type="predicted"/>
<dbReference type="EMBL" id="JAGFMF010011769">
    <property type="protein sequence ID" value="KAG8513280.1"/>
    <property type="molecule type" value="Genomic_DNA"/>
</dbReference>
<feature type="region of interest" description="Disordered" evidence="1">
    <location>
        <begin position="271"/>
        <end position="330"/>
    </location>
</feature>
<evidence type="ECO:0000313" key="3">
    <source>
        <dbReference type="EMBL" id="KAG8513280.1"/>
    </source>
</evidence>
<protein>
    <submittedName>
        <fullName evidence="3">Nociceptin receptor</fullName>
    </submittedName>
</protein>
<comment type="caution">
    <text evidence="3">The sequence shown here is derived from an EMBL/GenBank/DDBJ whole genome shotgun (WGS) entry which is preliminary data.</text>
</comment>
<keyword evidence="2" id="KW-0812">Transmembrane</keyword>
<evidence type="ECO:0000256" key="2">
    <source>
        <dbReference type="SAM" id="Phobius"/>
    </source>
</evidence>
<keyword evidence="4" id="KW-1185">Reference proteome</keyword>
<feature type="compositionally biased region" description="Low complexity" evidence="1">
    <location>
        <begin position="282"/>
        <end position="298"/>
    </location>
</feature>
<feature type="region of interest" description="Disordered" evidence="1">
    <location>
        <begin position="1"/>
        <end position="52"/>
    </location>
</feature>